<keyword evidence="1" id="KW-0472">Membrane</keyword>
<gene>
    <name evidence="2" type="ORF">SAMN05660649_02610</name>
</gene>
<dbReference type="NCBIfam" id="TIGR04086">
    <property type="entry name" value="TIGR04086_membr"/>
    <property type="match status" value="1"/>
</dbReference>
<keyword evidence="1" id="KW-0812">Transmembrane</keyword>
<feature type="transmembrane region" description="Helical" evidence="1">
    <location>
        <begin position="20"/>
        <end position="48"/>
    </location>
</feature>
<evidence type="ECO:0000313" key="3">
    <source>
        <dbReference type="Proteomes" id="UP000199337"/>
    </source>
</evidence>
<sequence length="155" mass="16385">MLRGITLVKWSRSGGQAHLIKISALWAGVVWAVMTTVFICAALALWVLMTNGMVYHFSSIITASILLGAIIGGIVSGNNAGGLGLLHGTVVGLLYFVAIFSFLIAWNGGMPPLSTAIVHLLMVLIPAALGGVIGINLPIRGKNRSHTRLNYTAHR</sequence>
<dbReference type="Pfam" id="PF12670">
    <property type="entry name" value="DUF3792"/>
    <property type="match status" value="1"/>
</dbReference>
<dbReference type="InterPro" id="IPR023804">
    <property type="entry name" value="DUF3792_TM"/>
</dbReference>
<protein>
    <submittedName>
        <fullName evidence="2">Putative membrane protein, TIGR04086 family</fullName>
    </submittedName>
</protein>
<keyword evidence="3" id="KW-1185">Reference proteome</keyword>
<name>A0A1I2UGL4_9FIRM</name>
<evidence type="ECO:0000256" key="1">
    <source>
        <dbReference type="SAM" id="Phobius"/>
    </source>
</evidence>
<accession>A0A1I2UGL4</accession>
<feature type="transmembrane region" description="Helical" evidence="1">
    <location>
        <begin position="54"/>
        <end position="75"/>
    </location>
</feature>
<proteinExistence type="predicted"/>
<dbReference type="Proteomes" id="UP000199337">
    <property type="component" value="Unassembled WGS sequence"/>
</dbReference>
<dbReference type="RefSeq" id="WP_092471818.1">
    <property type="nucleotide sequence ID" value="NZ_FOOX01000009.1"/>
</dbReference>
<keyword evidence="1" id="KW-1133">Transmembrane helix</keyword>
<feature type="transmembrane region" description="Helical" evidence="1">
    <location>
        <begin position="82"/>
        <end position="104"/>
    </location>
</feature>
<feature type="transmembrane region" description="Helical" evidence="1">
    <location>
        <begin position="116"/>
        <end position="139"/>
    </location>
</feature>
<dbReference type="AlphaFoldDB" id="A0A1I2UGL4"/>
<dbReference type="EMBL" id="FOOX01000009">
    <property type="protein sequence ID" value="SFG76275.1"/>
    <property type="molecule type" value="Genomic_DNA"/>
</dbReference>
<reference evidence="3" key="1">
    <citation type="submission" date="2016-10" db="EMBL/GenBank/DDBJ databases">
        <authorList>
            <person name="Varghese N."/>
            <person name="Submissions S."/>
        </authorList>
    </citation>
    <scope>NUCLEOTIDE SEQUENCE [LARGE SCALE GENOMIC DNA]</scope>
    <source>
        <strain evidence="3">DSM 17038</strain>
    </source>
</reference>
<organism evidence="2 3">
    <name type="scientific">Desulfotruncus arcticus DSM 17038</name>
    <dbReference type="NCBI Taxonomy" id="1121424"/>
    <lineage>
        <taxon>Bacteria</taxon>
        <taxon>Bacillati</taxon>
        <taxon>Bacillota</taxon>
        <taxon>Clostridia</taxon>
        <taxon>Eubacteriales</taxon>
        <taxon>Desulfallaceae</taxon>
        <taxon>Desulfotruncus</taxon>
    </lineage>
</organism>
<evidence type="ECO:0000313" key="2">
    <source>
        <dbReference type="EMBL" id="SFG76275.1"/>
    </source>
</evidence>
<dbReference type="OrthoDB" id="1808600at2"/>